<reference evidence="1 2" key="1">
    <citation type="submission" date="2008-04" db="EMBL/GenBank/DDBJ databases">
        <title>Genome diversity and DNA divergence of Rhizobium etli.</title>
        <authorList>
            <person name="Gonzalez V."/>
            <person name="Acosta J.L."/>
            <person name="Santamaria R.I."/>
            <person name="Bustos P."/>
            <person name="Hernandez-Gonzalez I.L."/>
            <person name="Fernandez J.L."/>
            <person name="Diaz R."/>
            <person name="Flores M."/>
            <person name="Mora J."/>
            <person name="Palacios R."/>
            <person name="Davila G."/>
        </authorList>
    </citation>
    <scope>NUCLEOTIDE SEQUENCE [LARGE SCALE GENOMIC DNA]</scope>
    <source>
        <strain evidence="1 2">CIAT 652</strain>
    </source>
</reference>
<organism evidence="1 2">
    <name type="scientific">Rhizobium etli (strain CIAT 652)</name>
    <dbReference type="NCBI Taxonomy" id="491916"/>
    <lineage>
        <taxon>Bacteria</taxon>
        <taxon>Pseudomonadati</taxon>
        <taxon>Pseudomonadota</taxon>
        <taxon>Alphaproteobacteria</taxon>
        <taxon>Hyphomicrobiales</taxon>
        <taxon>Rhizobiaceae</taxon>
        <taxon>Rhizobium/Agrobacterium group</taxon>
        <taxon>Rhizobium</taxon>
    </lineage>
</organism>
<name>B3PU70_RHIE6</name>
<protein>
    <submittedName>
        <fullName evidence="1">Uncharacterized protein</fullName>
    </submittedName>
</protein>
<dbReference type="Proteomes" id="UP000008817">
    <property type="component" value="Chromosome"/>
</dbReference>
<accession>B3PU70</accession>
<dbReference type="AlphaFoldDB" id="B3PU70"/>
<dbReference type="HOGENOM" id="CLU_2411103_0_0_5"/>
<evidence type="ECO:0000313" key="2">
    <source>
        <dbReference type="Proteomes" id="UP000008817"/>
    </source>
</evidence>
<evidence type="ECO:0000313" key="1">
    <source>
        <dbReference type="EMBL" id="ACE90374.1"/>
    </source>
</evidence>
<sequence length="92" mass="10623">MRSSRAKYPVRNGWKRRPEERPLFQIERGFNGRVTFGLLHGNAVPAKPVIVLVSEAREGDDRAVIVVVAALRPAGRVGEREMEKSRVDWWWR</sequence>
<gene>
    <name evidence="1" type="ordered locus">RHECIAT_CH0001394</name>
</gene>
<dbReference type="EMBL" id="CP001074">
    <property type="protein sequence ID" value="ACE90374.1"/>
    <property type="molecule type" value="Genomic_DNA"/>
</dbReference>
<dbReference type="KEGG" id="rec:RHECIAT_CH0001394"/>
<proteinExistence type="predicted"/>